<dbReference type="SUPFAM" id="SSF53137">
    <property type="entry name" value="Translational machinery components"/>
    <property type="match status" value="1"/>
</dbReference>
<dbReference type="HAMAP" id="MF_01310">
    <property type="entry name" value="Ribosomal_uS11"/>
    <property type="match status" value="1"/>
</dbReference>
<dbReference type="GO" id="GO:0006412">
    <property type="term" value="P:translation"/>
    <property type="evidence" value="ECO:0007669"/>
    <property type="project" value="InterPro"/>
</dbReference>
<sequence length="215" mass="22207">MLYDEGATFRVHSNQSVSLLAKQSLKHSLRAGRVAQGFSAAFSSGCDPGDPGSSPRRVPCMEPASPSACCDPGDPGSSPMSGSLHEACFSLCLCLCLSLSLSLCIHSKTTGNFLKKFEEIPIAHIKPLARTSCGIEGFRNAKKGTGVAAQAAGVAAAVRATGKGGTHIRGVVKGLGPGRLSAIKGLTRGGLEVTSITDNTPVPHNGCRPRKARRP</sequence>
<evidence type="ECO:0000256" key="1">
    <source>
        <dbReference type="ARBA" id="ARBA00006194"/>
    </source>
</evidence>
<dbReference type="Proteomes" id="UP000645828">
    <property type="component" value="Unassembled WGS sequence"/>
</dbReference>
<evidence type="ECO:0000256" key="5">
    <source>
        <dbReference type="SAM" id="MobiDB-lite"/>
    </source>
</evidence>
<reference evidence="6" key="1">
    <citation type="submission" date="2020-12" db="EMBL/GenBank/DDBJ databases">
        <authorList>
            <consortium name="Molecular Ecology Group"/>
        </authorList>
    </citation>
    <scope>NUCLEOTIDE SEQUENCE</scope>
    <source>
        <strain evidence="6">TBG_1078</strain>
    </source>
</reference>
<dbReference type="GO" id="GO:0015935">
    <property type="term" value="C:small ribosomal subunit"/>
    <property type="evidence" value="ECO:0007669"/>
    <property type="project" value="UniProtKB-ARBA"/>
</dbReference>
<protein>
    <submittedName>
        <fullName evidence="6">(raccoon dog) hypothetical protein</fullName>
    </submittedName>
</protein>
<accession>A0A811ZPX2</accession>
<name>A0A811ZPX2_NYCPR</name>
<dbReference type="AlphaFoldDB" id="A0A811ZPX2"/>
<organism evidence="6 7">
    <name type="scientific">Nyctereutes procyonoides</name>
    <name type="common">Raccoon dog</name>
    <name type="synonym">Canis procyonoides</name>
    <dbReference type="NCBI Taxonomy" id="34880"/>
    <lineage>
        <taxon>Eukaryota</taxon>
        <taxon>Metazoa</taxon>
        <taxon>Chordata</taxon>
        <taxon>Craniata</taxon>
        <taxon>Vertebrata</taxon>
        <taxon>Euteleostomi</taxon>
        <taxon>Mammalia</taxon>
        <taxon>Eutheria</taxon>
        <taxon>Laurasiatheria</taxon>
        <taxon>Carnivora</taxon>
        <taxon>Caniformia</taxon>
        <taxon>Canidae</taxon>
        <taxon>Nyctereutes</taxon>
    </lineage>
</organism>
<evidence type="ECO:0000313" key="7">
    <source>
        <dbReference type="Proteomes" id="UP000645828"/>
    </source>
</evidence>
<evidence type="ECO:0000256" key="3">
    <source>
        <dbReference type="ARBA" id="ARBA00023274"/>
    </source>
</evidence>
<comment type="caution">
    <text evidence="6">The sequence shown here is derived from an EMBL/GenBank/DDBJ whole genome shotgun (WGS) entry which is preliminary data.</text>
</comment>
<dbReference type="InterPro" id="IPR018102">
    <property type="entry name" value="Ribosomal_uS11_CS"/>
</dbReference>
<keyword evidence="3 4" id="KW-0687">Ribonucleoprotein</keyword>
<dbReference type="PROSITE" id="PS00054">
    <property type="entry name" value="RIBOSOMAL_S11"/>
    <property type="match status" value="1"/>
</dbReference>
<keyword evidence="2 4" id="KW-0689">Ribosomal protein</keyword>
<proteinExistence type="inferred from homology"/>
<keyword evidence="7" id="KW-1185">Reference proteome</keyword>
<dbReference type="InterPro" id="IPR036967">
    <property type="entry name" value="Ribosomal_uS11_sf"/>
</dbReference>
<dbReference type="GO" id="GO:0003735">
    <property type="term" value="F:structural constituent of ribosome"/>
    <property type="evidence" value="ECO:0007669"/>
    <property type="project" value="InterPro"/>
</dbReference>
<dbReference type="PANTHER" id="PTHR11759">
    <property type="entry name" value="40S RIBOSOMAL PROTEIN S14/30S RIBOSOMAL PROTEIN S11"/>
    <property type="match status" value="1"/>
</dbReference>
<feature type="region of interest" description="Disordered" evidence="5">
    <location>
        <begin position="195"/>
        <end position="215"/>
    </location>
</feature>
<gene>
    <name evidence="6" type="ORF">NYPRO_LOCUS23872</name>
</gene>
<dbReference type="EMBL" id="CAJHUB010000773">
    <property type="protein sequence ID" value="CAD7691078.1"/>
    <property type="molecule type" value="Genomic_DNA"/>
</dbReference>
<dbReference type="InterPro" id="IPR001971">
    <property type="entry name" value="Ribosomal_uS11"/>
</dbReference>
<evidence type="ECO:0000256" key="2">
    <source>
        <dbReference type="ARBA" id="ARBA00022980"/>
    </source>
</evidence>
<comment type="similarity">
    <text evidence="1 4">Belongs to the universal ribosomal protein uS11 family.</text>
</comment>
<evidence type="ECO:0000313" key="6">
    <source>
        <dbReference type="EMBL" id="CAD7691078.1"/>
    </source>
</evidence>
<evidence type="ECO:0000256" key="4">
    <source>
        <dbReference type="RuleBase" id="RU003629"/>
    </source>
</evidence>
<dbReference type="Gene3D" id="3.30.420.80">
    <property type="entry name" value="Ribosomal protein S11"/>
    <property type="match status" value="1"/>
</dbReference>
<dbReference type="Pfam" id="PF00411">
    <property type="entry name" value="Ribosomal_S11"/>
    <property type="match status" value="1"/>
</dbReference>